<feature type="compositionally biased region" description="Basic and acidic residues" evidence="1">
    <location>
        <begin position="264"/>
        <end position="273"/>
    </location>
</feature>
<gene>
    <name evidence="2" type="ORF">AK812_SmicGene37099</name>
</gene>
<dbReference type="Proteomes" id="UP000186817">
    <property type="component" value="Unassembled WGS sequence"/>
</dbReference>
<feature type="region of interest" description="Disordered" evidence="1">
    <location>
        <begin position="227"/>
        <end position="247"/>
    </location>
</feature>
<organism evidence="2 3">
    <name type="scientific">Symbiodinium microadriaticum</name>
    <name type="common">Dinoflagellate</name>
    <name type="synonym">Zooxanthella microadriatica</name>
    <dbReference type="NCBI Taxonomy" id="2951"/>
    <lineage>
        <taxon>Eukaryota</taxon>
        <taxon>Sar</taxon>
        <taxon>Alveolata</taxon>
        <taxon>Dinophyceae</taxon>
        <taxon>Suessiales</taxon>
        <taxon>Symbiodiniaceae</taxon>
        <taxon>Symbiodinium</taxon>
    </lineage>
</organism>
<evidence type="ECO:0000256" key="1">
    <source>
        <dbReference type="SAM" id="MobiDB-lite"/>
    </source>
</evidence>
<feature type="region of interest" description="Disordered" evidence="1">
    <location>
        <begin position="178"/>
        <end position="213"/>
    </location>
</feature>
<dbReference type="OrthoDB" id="10262929at2759"/>
<keyword evidence="3" id="KW-1185">Reference proteome</keyword>
<feature type="region of interest" description="Disordered" evidence="1">
    <location>
        <begin position="264"/>
        <end position="319"/>
    </location>
</feature>
<sequence length="319" mass="36922">MDLKHGVPETGVCGFHHHADNARQIQGAPGSAPAGLVPIRQFDLGLCEAGGHPWIEMVELIFEDVSPRLEIMAELNEEIKDLEKSAAYNILDELYRFENEQSFVTRAKQLNQQEKIKLEKTTLESQEDQNCIEQLMHTKFEKEQEYQVAQDREMMLQIQLSELDHDLSEKQVLLFYEQKESRKSPEEIENGQGRGEEQLKEREMERLAEAEPKLRKAREEIEVVNKITEGTQTSEETEVLKGQKERHQEKLEEYNARIKEAVETEAENNRDIYKASSPVYESEHNKIKDDPERIRKQELDAGSGSQWRHGGEQPWLSPG</sequence>
<protein>
    <submittedName>
        <fullName evidence="2">Uncharacterized protein</fullName>
    </submittedName>
</protein>
<proteinExistence type="predicted"/>
<feature type="compositionally biased region" description="Basic and acidic residues" evidence="1">
    <location>
        <begin position="238"/>
        <end position="247"/>
    </location>
</feature>
<accession>A0A1Q9CH48</accession>
<evidence type="ECO:0000313" key="2">
    <source>
        <dbReference type="EMBL" id="OLP82255.1"/>
    </source>
</evidence>
<feature type="compositionally biased region" description="Basic and acidic residues" evidence="1">
    <location>
        <begin position="194"/>
        <end position="213"/>
    </location>
</feature>
<evidence type="ECO:0000313" key="3">
    <source>
        <dbReference type="Proteomes" id="UP000186817"/>
    </source>
</evidence>
<dbReference type="EMBL" id="LSRX01001210">
    <property type="protein sequence ID" value="OLP82255.1"/>
    <property type="molecule type" value="Genomic_DNA"/>
</dbReference>
<feature type="compositionally biased region" description="Basic and acidic residues" evidence="1">
    <location>
        <begin position="281"/>
        <end position="299"/>
    </location>
</feature>
<name>A0A1Q9CH48_SYMMI</name>
<comment type="caution">
    <text evidence="2">The sequence shown here is derived from an EMBL/GenBank/DDBJ whole genome shotgun (WGS) entry which is preliminary data.</text>
</comment>
<dbReference type="AlphaFoldDB" id="A0A1Q9CH48"/>
<reference evidence="2 3" key="1">
    <citation type="submission" date="2016-02" db="EMBL/GenBank/DDBJ databases">
        <title>Genome analysis of coral dinoflagellate symbionts highlights evolutionary adaptations to a symbiotic lifestyle.</title>
        <authorList>
            <person name="Aranda M."/>
            <person name="Li Y."/>
            <person name="Liew Y.J."/>
            <person name="Baumgarten S."/>
            <person name="Simakov O."/>
            <person name="Wilson M."/>
            <person name="Piel J."/>
            <person name="Ashoor H."/>
            <person name="Bougouffa S."/>
            <person name="Bajic V.B."/>
            <person name="Ryu T."/>
            <person name="Ravasi T."/>
            <person name="Bayer T."/>
            <person name="Micklem G."/>
            <person name="Kim H."/>
            <person name="Bhak J."/>
            <person name="Lajeunesse T.C."/>
            <person name="Voolstra C.R."/>
        </authorList>
    </citation>
    <scope>NUCLEOTIDE SEQUENCE [LARGE SCALE GENOMIC DNA]</scope>
    <source>
        <strain evidence="2 3">CCMP2467</strain>
    </source>
</reference>